<comment type="caution">
    <text evidence="3">The sequence shown here is derived from an EMBL/GenBank/DDBJ whole genome shotgun (WGS) entry which is preliminary data.</text>
</comment>
<evidence type="ECO:0000313" key="4">
    <source>
        <dbReference type="Proteomes" id="UP000180215"/>
    </source>
</evidence>
<gene>
    <name evidence="3" type="ORF">BK022_07465</name>
</gene>
<proteinExistence type="predicted"/>
<dbReference type="EMBL" id="MNAO01000059">
    <property type="protein sequence ID" value="OHV17127.1"/>
    <property type="molecule type" value="Genomic_DNA"/>
</dbReference>
<evidence type="ECO:0000313" key="3">
    <source>
        <dbReference type="EMBL" id="OHV17127.1"/>
    </source>
</evidence>
<dbReference type="AlphaFoldDB" id="A0A1S1P7I1"/>
<dbReference type="Pfam" id="PF22811">
    <property type="entry name" value="Zn_ribbon_NrdR"/>
    <property type="match status" value="1"/>
</dbReference>
<protein>
    <recommendedName>
        <fullName evidence="2">Transcriptional repressor NrdR-like N-terminal domain-containing protein</fullName>
    </recommendedName>
</protein>
<accession>A0A1S1P7I1</accession>
<name>A0A1S1P7I1_METEX</name>
<feature type="domain" description="Transcriptional repressor NrdR-like N-terminal" evidence="2">
    <location>
        <begin position="1"/>
        <end position="42"/>
    </location>
</feature>
<dbReference type="Proteomes" id="UP000180215">
    <property type="component" value="Unassembled WGS sequence"/>
</dbReference>
<reference evidence="3 4" key="1">
    <citation type="submission" date="2016-10" db="EMBL/GenBank/DDBJ databases">
        <title>Draft genome sequence of Methylobacterium extorquens CP3, a seed endophyte of Crotalaria pumila with plant growth-promoting and metal tolerance properties.</title>
        <authorList>
            <person name="Sanchez-Lopez A.S."/>
            <person name="Van Hamme J.D."/>
            <person name="Thijs S."/>
            <person name="Mcammond B.M."/>
            <person name="Stevens V."/>
            <person name="Gonzalez-Chavez M.D.C."/>
            <person name="Vangronsveld J."/>
        </authorList>
    </citation>
    <scope>NUCLEOTIDE SEQUENCE [LARGE SCALE GENOMIC DNA]</scope>
    <source>
        <strain evidence="3 4">CP3</strain>
    </source>
</reference>
<feature type="region of interest" description="Disordered" evidence="1">
    <location>
        <begin position="103"/>
        <end position="133"/>
    </location>
</feature>
<evidence type="ECO:0000259" key="2">
    <source>
        <dbReference type="Pfam" id="PF22811"/>
    </source>
</evidence>
<evidence type="ECO:0000256" key="1">
    <source>
        <dbReference type="SAM" id="MobiDB-lite"/>
    </source>
</evidence>
<sequence length="133" mass="15185">MICPKCSADTRVVNSRPHADDATVIVRRRHCTECPRRFDTFESTRNVVKLRRNSRAGKARWAAEMPADVLAEKNRLYGLRRDAKIEAEETGRPLANVMRDWSLAPATRRRPLKHTSPPCPIPRANERSVTTPK</sequence>
<organism evidence="3 4">
    <name type="scientific">Methylorubrum extorquens</name>
    <name type="common">Methylobacterium dichloromethanicum</name>
    <name type="synonym">Methylobacterium extorquens</name>
    <dbReference type="NCBI Taxonomy" id="408"/>
    <lineage>
        <taxon>Bacteria</taxon>
        <taxon>Pseudomonadati</taxon>
        <taxon>Pseudomonadota</taxon>
        <taxon>Alphaproteobacteria</taxon>
        <taxon>Hyphomicrobiales</taxon>
        <taxon>Methylobacteriaceae</taxon>
        <taxon>Methylorubrum</taxon>
    </lineage>
</organism>
<dbReference type="InterPro" id="IPR055173">
    <property type="entry name" value="NrdR-like_N"/>
</dbReference>